<comment type="caution">
    <text evidence="1">The sequence shown here is derived from an EMBL/GenBank/DDBJ whole genome shotgun (WGS) entry which is preliminary data.</text>
</comment>
<proteinExistence type="predicted"/>
<name>Q08ZA5_STIAD</name>
<accession>Q08ZA5</accession>
<evidence type="ECO:0000313" key="1">
    <source>
        <dbReference type="EMBL" id="EAU65804.1"/>
    </source>
</evidence>
<dbReference type="Proteomes" id="UP000032702">
    <property type="component" value="Unassembled WGS sequence"/>
</dbReference>
<organism evidence="1 2">
    <name type="scientific">Stigmatella aurantiaca (strain DW4/3-1)</name>
    <dbReference type="NCBI Taxonomy" id="378806"/>
    <lineage>
        <taxon>Bacteria</taxon>
        <taxon>Pseudomonadati</taxon>
        <taxon>Myxococcota</taxon>
        <taxon>Myxococcia</taxon>
        <taxon>Myxococcales</taxon>
        <taxon>Cystobacterineae</taxon>
        <taxon>Archangiaceae</taxon>
        <taxon>Stigmatella</taxon>
    </lineage>
</organism>
<protein>
    <submittedName>
        <fullName evidence="1">Uncharacterized protein</fullName>
    </submittedName>
</protein>
<evidence type="ECO:0000313" key="2">
    <source>
        <dbReference type="Proteomes" id="UP000032702"/>
    </source>
</evidence>
<gene>
    <name evidence="1" type="ORF">STIAU_6221</name>
</gene>
<dbReference type="EMBL" id="AAMD01000071">
    <property type="protein sequence ID" value="EAU65804.1"/>
    <property type="molecule type" value="Genomic_DNA"/>
</dbReference>
<sequence>MGRTHSLDWQEVSRVEFGEPEKSPVTLARYTQR</sequence>
<reference evidence="1 2" key="1">
    <citation type="submission" date="2006-04" db="EMBL/GenBank/DDBJ databases">
        <authorList>
            <person name="Nierman W.C."/>
        </authorList>
    </citation>
    <scope>NUCLEOTIDE SEQUENCE [LARGE SCALE GENOMIC DNA]</scope>
    <source>
        <strain evidence="1 2">DW4/3-1</strain>
    </source>
</reference>
<dbReference type="AlphaFoldDB" id="Q08ZA5"/>